<dbReference type="OMA" id="FWHASEY"/>
<dbReference type="KEGG" id="cput:CONPUDRAFT_26328"/>
<gene>
    <name evidence="1" type="ORF">CONPUDRAFT_26328</name>
</gene>
<dbReference type="RefSeq" id="XP_007774068.1">
    <property type="nucleotide sequence ID" value="XM_007775878.1"/>
</dbReference>
<dbReference type="EMBL" id="JH711588">
    <property type="protein sequence ID" value="EIW75720.1"/>
    <property type="molecule type" value="Genomic_DNA"/>
</dbReference>
<keyword evidence="2" id="KW-1185">Reference proteome</keyword>
<proteinExistence type="predicted"/>
<feature type="non-terminal residue" evidence="1">
    <location>
        <position position="1"/>
    </location>
</feature>
<evidence type="ECO:0000313" key="2">
    <source>
        <dbReference type="Proteomes" id="UP000053558"/>
    </source>
</evidence>
<name>A0A5M3MAB5_CONPW</name>
<feature type="non-terminal residue" evidence="1">
    <location>
        <position position="158"/>
    </location>
</feature>
<dbReference type="InterPro" id="IPR040521">
    <property type="entry name" value="KDZ"/>
</dbReference>
<comment type="caution">
    <text evidence="1">The sequence shown here is derived from an EMBL/GenBank/DDBJ whole genome shotgun (WGS) entry which is preliminary data.</text>
</comment>
<dbReference type="Proteomes" id="UP000053558">
    <property type="component" value="Unassembled WGS sequence"/>
</dbReference>
<dbReference type="OrthoDB" id="2505969at2759"/>
<organism evidence="1 2">
    <name type="scientific">Coniophora puteana (strain RWD-64-598)</name>
    <name type="common">Brown rot fungus</name>
    <dbReference type="NCBI Taxonomy" id="741705"/>
    <lineage>
        <taxon>Eukaryota</taxon>
        <taxon>Fungi</taxon>
        <taxon>Dikarya</taxon>
        <taxon>Basidiomycota</taxon>
        <taxon>Agaricomycotina</taxon>
        <taxon>Agaricomycetes</taxon>
        <taxon>Agaricomycetidae</taxon>
        <taxon>Boletales</taxon>
        <taxon>Coniophorineae</taxon>
        <taxon>Coniophoraceae</taxon>
        <taxon>Coniophora</taxon>
    </lineage>
</organism>
<dbReference type="GeneID" id="19206606"/>
<dbReference type="PANTHER" id="PTHR33096">
    <property type="entry name" value="CXC2 DOMAIN-CONTAINING PROTEIN"/>
    <property type="match status" value="1"/>
</dbReference>
<dbReference type="PANTHER" id="PTHR33096:SF1">
    <property type="entry name" value="CXC1-LIKE CYSTEINE CLUSTER ASSOCIATED WITH KDZ TRANSPOSASES DOMAIN-CONTAINING PROTEIN"/>
    <property type="match status" value="1"/>
</dbReference>
<evidence type="ECO:0000313" key="1">
    <source>
        <dbReference type="EMBL" id="EIW75720.1"/>
    </source>
</evidence>
<dbReference type="Pfam" id="PF18758">
    <property type="entry name" value="KDZ"/>
    <property type="match status" value="1"/>
</dbReference>
<dbReference type="AlphaFoldDB" id="A0A5M3MAB5"/>
<accession>A0A5M3MAB5</accession>
<reference evidence="2" key="1">
    <citation type="journal article" date="2012" name="Science">
        <title>The Paleozoic origin of enzymatic lignin decomposition reconstructed from 31 fungal genomes.</title>
        <authorList>
            <person name="Floudas D."/>
            <person name="Binder M."/>
            <person name="Riley R."/>
            <person name="Barry K."/>
            <person name="Blanchette R.A."/>
            <person name="Henrissat B."/>
            <person name="Martinez A.T."/>
            <person name="Otillar R."/>
            <person name="Spatafora J.W."/>
            <person name="Yadav J.S."/>
            <person name="Aerts A."/>
            <person name="Benoit I."/>
            <person name="Boyd A."/>
            <person name="Carlson A."/>
            <person name="Copeland A."/>
            <person name="Coutinho P.M."/>
            <person name="de Vries R.P."/>
            <person name="Ferreira P."/>
            <person name="Findley K."/>
            <person name="Foster B."/>
            <person name="Gaskell J."/>
            <person name="Glotzer D."/>
            <person name="Gorecki P."/>
            <person name="Heitman J."/>
            <person name="Hesse C."/>
            <person name="Hori C."/>
            <person name="Igarashi K."/>
            <person name="Jurgens J.A."/>
            <person name="Kallen N."/>
            <person name="Kersten P."/>
            <person name="Kohler A."/>
            <person name="Kuees U."/>
            <person name="Kumar T.K.A."/>
            <person name="Kuo A."/>
            <person name="LaButti K."/>
            <person name="Larrondo L.F."/>
            <person name="Lindquist E."/>
            <person name="Ling A."/>
            <person name="Lombard V."/>
            <person name="Lucas S."/>
            <person name="Lundell T."/>
            <person name="Martin R."/>
            <person name="McLaughlin D.J."/>
            <person name="Morgenstern I."/>
            <person name="Morin E."/>
            <person name="Murat C."/>
            <person name="Nagy L.G."/>
            <person name="Nolan M."/>
            <person name="Ohm R.A."/>
            <person name="Patyshakuliyeva A."/>
            <person name="Rokas A."/>
            <person name="Ruiz-Duenas F.J."/>
            <person name="Sabat G."/>
            <person name="Salamov A."/>
            <person name="Samejima M."/>
            <person name="Schmutz J."/>
            <person name="Slot J.C."/>
            <person name="St John F."/>
            <person name="Stenlid J."/>
            <person name="Sun H."/>
            <person name="Sun S."/>
            <person name="Syed K."/>
            <person name="Tsang A."/>
            <person name="Wiebenga A."/>
            <person name="Young D."/>
            <person name="Pisabarro A."/>
            <person name="Eastwood D.C."/>
            <person name="Martin F."/>
            <person name="Cullen D."/>
            <person name="Grigoriev I.V."/>
            <person name="Hibbett D.S."/>
        </authorList>
    </citation>
    <scope>NUCLEOTIDE SEQUENCE [LARGE SCALE GENOMIC DNA]</scope>
    <source>
        <strain evidence="2">RWD-64-598 SS2</strain>
    </source>
</reference>
<protein>
    <submittedName>
        <fullName evidence="1">Uncharacterized protein</fullName>
    </submittedName>
</protein>
<sequence length="158" mass="17837">KKSWGIFDETGIFACACRHGFIVWIADMVRSGELFKYPLAIVNKSLDTLGDRLLIAFDIGCKLATTIGTSSIAAKFKKSGSRMCVDAFHGYTHNYSCQDKNHPTGVEGAGLEDFGIMERIFSLSNNLAIVVRYSSAFTRHQFIDMYFIQWDQDRFQNL</sequence>